<name>A0A099KNR2_COLPS</name>
<dbReference type="RefSeq" id="WP_033094135.1">
    <property type="nucleotide sequence ID" value="NZ_JQED01000029.1"/>
</dbReference>
<proteinExistence type="predicted"/>
<dbReference type="InterPro" id="IPR036249">
    <property type="entry name" value="Thioredoxin-like_sf"/>
</dbReference>
<dbReference type="Proteomes" id="UP000029843">
    <property type="component" value="Unassembled WGS sequence"/>
</dbReference>
<reference evidence="1 2" key="1">
    <citation type="submission" date="2014-08" db="EMBL/GenBank/DDBJ databases">
        <title>Genomic and Phenotypic Diversity of Colwellia psychrerythraea strains from Disparate Marine Basins.</title>
        <authorList>
            <person name="Techtmann S.M."/>
            <person name="Stelling S.C."/>
            <person name="Utturkar S.M."/>
            <person name="Alshibli N."/>
            <person name="Harris A."/>
            <person name="Brown S.D."/>
            <person name="Hazen T.C."/>
        </authorList>
    </citation>
    <scope>NUCLEOTIDE SEQUENCE [LARGE SCALE GENOMIC DNA]</scope>
    <source>
        <strain evidence="1 2">ND2E</strain>
    </source>
</reference>
<sequence length="163" mass="18131" precursor="true">MCFLNKFYLVIALLLATVILFSEVQATPFSLKSLNAHGVENSREDNDLATIVMIYQPNCSWCKKQGKTLSIAFKQCRHSVNIALVGTKGNARQLKKELKHYHKDLPAFIADRKFLRAVGGYQASPTTLIFTAQGDLIMKKRGFIAQEKLANAMSIVSKGACHI</sequence>
<dbReference type="SUPFAM" id="SSF52833">
    <property type="entry name" value="Thioredoxin-like"/>
    <property type="match status" value="1"/>
</dbReference>
<dbReference type="OrthoDB" id="5732341at2"/>
<evidence type="ECO:0008006" key="3">
    <source>
        <dbReference type="Google" id="ProtNLM"/>
    </source>
</evidence>
<accession>A0A099KNR2</accession>
<dbReference type="Gene3D" id="3.40.30.10">
    <property type="entry name" value="Glutaredoxin"/>
    <property type="match status" value="1"/>
</dbReference>
<dbReference type="EMBL" id="JQED01000029">
    <property type="protein sequence ID" value="KGJ91542.1"/>
    <property type="molecule type" value="Genomic_DNA"/>
</dbReference>
<dbReference type="AlphaFoldDB" id="A0A099KNR2"/>
<evidence type="ECO:0000313" key="1">
    <source>
        <dbReference type="EMBL" id="KGJ91542.1"/>
    </source>
</evidence>
<comment type="caution">
    <text evidence="1">The sequence shown here is derived from an EMBL/GenBank/DDBJ whole genome shotgun (WGS) entry which is preliminary data.</text>
</comment>
<protein>
    <recommendedName>
        <fullName evidence="3">Thioredoxin domain-containing protein</fullName>
    </recommendedName>
</protein>
<gene>
    <name evidence="1" type="ORF">ND2E_3407</name>
</gene>
<organism evidence="1 2">
    <name type="scientific">Colwellia psychrerythraea</name>
    <name type="common">Vibrio psychroerythus</name>
    <dbReference type="NCBI Taxonomy" id="28229"/>
    <lineage>
        <taxon>Bacteria</taxon>
        <taxon>Pseudomonadati</taxon>
        <taxon>Pseudomonadota</taxon>
        <taxon>Gammaproteobacteria</taxon>
        <taxon>Alteromonadales</taxon>
        <taxon>Colwelliaceae</taxon>
        <taxon>Colwellia</taxon>
    </lineage>
</organism>
<evidence type="ECO:0000313" key="2">
    <source>
        <dbReference type="Proteomes" id="UP000029843"/>
    </source>
</evidence>
<dbReference type="PATRIC" id="fig|28229.4.peg.2461"/>